<feature type="modified residue" description="4-aspartylphosphate" evidence="4">
    <location>
        <position position="698"/>
    </location>
</feature>
<dbReference type="PROSITE" id="PS50112">
    <property type="entry name" value="PAS"/>
    <property type="match status" value="1"/>
</dbReference>
<feature type="domain" description="Histidine kinase" evidence="8">
    <location>
        <begin position="397"/>
        <end position="626"/>
    </location>
</feature>
<keyword evidence="5" id="KW-0812">Transmembrane</keyword>
<evidence type="ECO:0000259" key="8">
    <source>
        <dbReference type="PROSITE" id="PS50109"/>
    </source>
</evidence>
<dbReference type="Gene3D" id="1.10.287.130">
    <property type="match status" value="1"/>
</dbReference>
<reference evidence="13" key="1">
    <citation type="submission" date="2024-06" db="EMBL/GenBank/DDBJ databases">
        <title>Methylostella associata gen. nov., sp. nov., a novel Ancalomicrobiaceae-affiliated facultatively methylotrophic bacteria that feed on methanotrophs of the genus Methylococcus.</title>
        <authorList>
            <person name="Saltykova V."/>
            <person name="Danilova O.V."/>
            <person name="Oshkin I.Y."/>
            <person name="Belova S.E."/>
            <person name="Pimenov N.V."/>
            <person name="Dedysh S.N."/>
        </authorList>
    </citation>
    <scope>NUCLEOTIDE SEQUENCE</scope>
    <source>
        <strain evidence="13">S20</strain>
    </source>
</reference>
<dbReference type="InterPro" id="IPR004358">
    <property type="entry name" value="Sig_transdc_His_kin-like_C"/>
</dbReference>
<gene>
    <name evidence="13" type="ORF">ABS361_16995</name>
</gene>
<dbReference type="PROSITE" id="PS50110">
    <property type="entry name" value="RESPONSE_REGULATORY"/>
    <property type="match status" value="1"/>
</dbReference>
<feature type="transmembrane region" description="Helical" evidence="5">
    <location>
        <begin position="6"/>
        <end position="29"/>
    </location>
</feature>
<dbReference type="SUPFAM" id="SSF52172">
    <property type="entry name" value="CheY-like"/>
    <property type="match status" value="1"/>
</dbReference>
<evidence type="ECO:0000259" key="10">
    <source>
        <dbReference type="PROSITE" id="PS50112"/>
    </source>
</evidence>
<dbReference type="PRINTS" id="PR00344">
    <property type="entry name" value="BCTRLSENSOR"/>
</dbReference>
<evidence type="ECO:0000256" key="6">
    <source>
        <dbReference type="SAM" id="Coils"/>
    </source>
</evidence>
<dbReference type="InterPro" id="IPR035965">
    <property type="entry name" value="PAS-like_dom_sf"/>
</dbReference>
<dbReference type="RefSeq" id="WP_407048856.1">
    <property type="nucleotide sequence ID" value="NZ_CP158568.1"/>
</dbReference>
<evidence type="ECO:0000259" key="9">
    <source>
        <dbReference type="PROSITE" id="PS50110"/>
    </source>
</evidence>
<keyword evidence="5" id="KW-0472">Membrane</keyword>
<protein>
    <recommendedName>
        <fullName evidence="2">histidine kinase</fullName>
        <ecNumber evidence="2">2.7.13.3</ecNumber>
    </recommendedName>
</protein>
<name>A0AAU7X6S5_9HYPH</name>
<dbReference type="Gene3D" id="3.30.450.20">
    <property type="entry name" value="PAS domain"/>
    <property type="match status" value="1"/>
</dbReference>
<evidence type="ECO:0000256" key="3">
    <source>
        <dbReference type="ARBA" id="ARBA00022553"/>
    </source>
</evidence>
<evidence type="ECO:0000256" key="2">
    <source>
        <dbReference type="ARBA" id="ARBA00012438"/>
    </source>
</evidence>
<dbReference type="InterPro" id="IPR000014">
    <property type="entry name" value="PAS"/>
</dbReference>
<evidence type="ECO:0000259" key="12">
    <source>
        <dbReference type="PROSITE" id="PS50924"/>
    </source>
</evidence>
<dbReference type="GO" id="GO:0000155">
    <property type="term" value="F:phosphorelay sensor kinase activity"/>
    <property type="evidence" value="ECO:0007669"/>
    <property type="project" value="InterPro"/>
</dbReference>
<dbReference type="InterPro" id="IPR003594">
    <property type="entry name" value="HATPase_dom"/>
</dbReference>
<dbReference type="SUPFAM" id="SSF55785">
    <property type="entry name" value="PYP-like sensor domain (PAS domain)"/>
    <property type="match status" value="1"/>
</dbReference>
<dbReference type="SMART" id="SM00086">
    <property type="entry name" value="PAC"/>
    <property type="match status" value="1"/>
</dbReference>
<dbReference type="EC" id="2.7.13.3" evidence="2"/>
<dbReference type="PROSITE" id="PS50109">
    <property type="entry name" value="HIS_KIN"/>
    <property type="match status" value="1"/>
</dbReference>
<dbReference type="InterPro" id="IPR005467">
    <property type="entry name" value="His_kinase_dom"/>
</dbReference>
<evidence type="ECO:0000256" key="1">
    <source>
        <dbReference type="ARBA" id="ARBA00000085"/>
    </source>
</evidence>
<dbReference type="SMART" id="SM00388">
    <property type="entry name" value="HisKA"/>
    <property type="match status" value="1"/>
</dbReference>
<keyword evidence="3 4" id="KW-0597">Phosphoprotein</keyword>
<dbReference type="PROSITE" id="PS50113">
    <property type="entry name" value="PAC"/>
    <property type="match status" value="1"/>
</dbReference>
<feature type="domain" description="PAC" evidence="11">
    <location>
        <begin position="325"/>
        <end position="377"/>
    </location>
</feature>
<dbReference type="InterPro" id="IPR001789">
    <property type="entry name" value="Sig_transdc_resp-reg_receiver"/>
</dbReference>
<evidence type="ECO:0000256" key="7">
    <source>
        <dbReference type="SAM" id="MobiDB-lite"/>
    </source>
</evidence>
<dbReference type="PANTHER" id="PTHR43065:SF49">
    <property type="entry name" value="HISTIDINE KINASE"/>
    <property type="match status" value="1"/>
</dbReference>
<dbReference type="Pfam" id="PF13426">
    <property type="entry name" value="PAS_9"/>
    <property type="match status" value="1"/>
</dbReference>
<feature type="transmembrane region" description="Helical" evidence="5">
    <location>
        <begin position="80"/>
        <end position="99"/>
    </location>
</feature>
<dbReference type="SUPFAM" id="SSF47384">
    <property type="entry name" value="Homodimeric domain of signal transducing histidine kinase"/>
    <property type="match status" value="1"/>
</dbReference>
<feature type="domain" description="Response regulatory" evidence="9">
    <location>
        <begin position="648"/>
        <end position="759"/>
    </location>
</feature>
<dbReference type="PANTHER" id="PTHR43065">
    <property type="entry name" value="SENSOR HISTIDINE KINASE"/>
    <property type="match status" value="1"/>
</dbReference>
<evidence type="ECO:0000259" key="11">
    <source>
        <dbReference type="PROSITE" id="PS50113"/>
    </source>
</evidence>
<dbReference type="InterPro" id="IPR011006">
    <property type="entry name" value="CheY-like_superfamily"/>
</dbReference>
<accession>A0AAU7X6S5</accession>
<organism evidence="13">
    <name type="scientific">Methyloraptor flagellatus</name>
    <dbReference type="NCBI Taxonomy" id="3162530"/>
    <lineage>
        <taxon>Bacteria</taxon>
        <taxon>Pseudomonadati</taxon>
        <taxon>Pseudomonadota</taxon>
        <taxon>Alphaproteobacteria</taxon>
        <taxon>Hyphomicrobiales</taxon>
        <taxon>Ancalomicrobiaceae</taxon>
        <taxon>Methyloraptor</taxon>
    </lineage>
</organism>
<feature type="transmembrane region" description="Helical" evidence="5">
    <location>
        <begin position="41"/>
        <end position="68"/>
    </location>
</feature>
<dbReference type="AlphaFoldDB" id="A0AAU7X6S5"/>
<feature type="region of interest" description="Disordered" evidence="7">
    <location>
        <begin position="762"/>
        <end position="785"/>
    </location>
</feature>
<feature type="domain" description="PAS" evidence="10">
    <location>
        <begin position="250"/>
        <end position="309"/>
    </location>
</feature>
<feature type="transmembrane region" description="Helical" evidence="5">
    <location>
        <begin position="139"/>
        <end position="158"/>
    </location>
</feature>
<dbReference type="CDD" id="cd00082">
    <property type="entry name" value="HisKA"/>
    <property type="match status" value="1"/>
</dbReference>
<feature type="coiled-coil region" evidence="6">
    <location>
        <begin position="361"/>
        <end position="388"/>
    </location>
</feature>
<dbReference type="EMBL" id="CP158568">
    <property type="protein sequence ID" value="XBY43754.1"/>
    <property type="molecule type" value="Genomic_DNA"/>
</dbReference>
<dbReference type="GO" id="GO:0016020">
    <property type="term" value="C:membrane"/>
    <property type="evidence" value="ECO:0007669"/>
    <property type="project" value="UniProtKB-UniRule"/>
</dbReference>
<dbReference type="SMART" id="SM00387">
    <property type="entry name" value="HATPase_c"/>
    <property type="match status" value="1"/>
</dbReference>
<feature type="transmembrane region" description="Helical" evidence="5">
    <location>
        <begin position="106"/>
        <end position="127"/>
    </location>
</feature>
<dbReference type="SMART" id="SM00091">
    <property type="entry name" value="PAS"/>
    <property type="match status" value="1"/>
</dbReference>
<dbReference type="InterPro" id="IPR000700">
    <property type="entry name" value="PAS-assoc_C"/>
</dbReference>
<keyword evidence="5" id="KW-1133">Transmembrane helix</keyword>
<dbReference type="KEGG" id="mflg:ABS361_16995"/>
<evidence type="ECO:0000313" key="13">
    <source>
        <dbReference type="EMBL" id="XBY43754.1"/>
    </source>
</evidence>
<dbReference type="Gene3D" id="3.40.50.2300">
    <property type="match status" value="1"/>
</dbReference>
<evidence type="ECO:0000256" key="4">
    <source>
        <dbReference type="PROSITE-ProRule" id="PRU00169"/>
    </source>
</evidence>
<dbReference type="SUPFAM" id="SSF55874">
    <property type="entry name" value="ATPase domain of HSP90 chaperone/DNA topoisomerase II/histidine kinase"/>
    <property type="match status" value="1"/>
</dbReference>
<dbReference type="InterPro" id="IPR036097">
    <property type="entry name" value="HisK_dim/P_sf"/>
</dbReference>
<dbReference type="Pfam" id="PF00072">
    <property type="entry name" value="Response_reg"/>
    <property type="match status" value="1"/>
</dbReference>
<dbReference type="InterPro" id="IPR036890">
    <property type="entry name" value="HATPase_C_sf"/>
</dbReference>
<dbReference type="Gene3D" id="3.30.565.10">
    <property type="entry name" value="Histidine kinase-like ATPase, C-terminal domain"/>
    <property type="match status" value="1"/>
</dbReference>
<dbReference type="Pfam" id="PF02518">
    <property type="entry name" value="HATPase_c"/>
    <property type="match status" value="1"/>
</dbReference>
<proteinExistence type="predicted"/>
<dbReference type="InterPro" id="IPR003661">
    <property type="entry name" value="HisK_dim/P_dom"/>
</dbReference>
<dbReference type="Pfam" id="PF03707">
    <property type="entry name" value="MHYT"/>
    <property type="match status" value="3"/>
</dbReference>
<feature type="domain" description="MHYT" evidence="12">
    <location>
        <begin position="6"/>
        <end position="195"/>
    </location>
</feature>
<feature type="transmembrane region" description="Helical" evidence="5">
    <location>
        <begin position="209"/>
        <end position="230"/>
    </location>
</feature>
<dbReference type="CDD" id="cd00130">
    <property type="entry name" value="PAS"/>
    <property type="match status" value="1"/>
</dbReference>
<dbReference type="SMART" id="SM00448">
    <property type="entry name" value="REC"/>
    <property type="match status" value="1"/>
</dbReference>
<dbReference type="PROSITE" id="PS50924">
    <property type="entry name" value="MHYT"/>
    <property type="match status" value="1"/>
</dbReference>
<evidence type="ECO:0000256" key="5">
    <source>
        <dbReference type="PROSITE-ProRule" id="PRU00244"/>
    </source>
</evidence>
<dbReference type="Pfam" id="PF00512">
    <property type="entry name" value="HisKA"/>
    <property type="match status" value="1"/>
</dbReference>
<dbReference type="InterPro" id="IPR001610">
    <property type="entry name" value="PAC"/>
</dbReference>
<dbReference type="NCBIfam" id="TIGR00229">
    <property type="entry name" value="sensory_box"/>
    <property type="match status" value="1"/>
</dbReference>
<sequence length="785" mass="83305">MLQGTHHFFLVLLSVLIAIAASYTAIDLAARVRSATGAGRFGWLTLAAFAMGGGVWAMHFIAMLAFVLPGAEIRYALGETAISFLVPILGTGAALALMVRFGTGGVVLGIAGAMIGLSIAVMHYLGMHGIRGAVVIHQSVWPVVASTVVAIVAATFALRLSVADTSVRRRIAAAIVMGFAVAGMHFTAMSGTRFALAEGAGISGAFDQIAVALAVAFVAVLVLTLALIAAHVDRRRAHIAGSEADALKESELRFRMLVDGVTDYAIFMLDPHGYVTNWNSGAQRSKGYRAEEIVGRHFSTFYTEEEKALGLPQQALETAETEGKYEAEGWRVRKDGSRYWAHVVIDAIHDEAGRLVGFAKITRDVTERREAQRKLDETRQQLIHSQKLETIGQLTGGVAHDFNNLLAVVIGNLELLKKRIPDDPKLARLVETALKGAHRGASLTSRMLSFARKQDLKPEAIDVPKLVADTTDLLQRSLGPKVRIETHFPLHLSAAHVDGNQFELALVNLAVNARDAMPDGGVLTLSARDATIAPDDPRAAPEVLAHGGLAPGPYVVVSVSDTGVGMDAETLSRAVEPFFTTKGIGKGTGLGLSMVHGLAAQSGGGLVLKSTPGKGTTVEIWLPVDSSRAEVGPDSQAGAGRDPAAPLDILVVDDDALVLMATAALIEDLGHRVTEAYSASEALSVLRGGRRFDLVLTDEAMPGMTGSALARRIREEWPRLPVVIGTGYAEPPDTLDQRLPRISKPFDQRTLAQTFETVVGRTMGARPAPAPSRADRPVSAPIGSG</sequence>
<keyword evidence="6" id="KW-0175">Coiled coil</keyword>
<feature type="transmembrane region" description="Helical" evidence="5">
    <location>
        <begin position="170"/>
        <end position="189"/>
    </location>
</feature>
<comment type="catalytic activity">
    <reaction evidence="1">
        <text>ATP + protein L-histidine = ADP + protein N-phospho-L-histidine.</text>
        <dbReference type="EC" id="2.7.13.3"/>
    </reaction>
</comment>
<dbReference type="InterPro" id="IPR005330">
    <property type="entry name" value="MHYT_dom"/>
</dbReference>